<dbReference type="Pfam" id="PF02660">
    <property type="entry name" value="G3P_acyltransf"/>
    <property type="match status" value="1"/>
</dbReference>
<comment type="caution">
    <text evidence="10">Lacks conserved residue(s) required for the propagation of feature annotation.</text>
</comment>
<dbReference type="SMART" id="SM01207">
    <property type="entry name" value="G3P_acyltransf"/>
    <property type="match status" value="1"/>
</dbReference>
<comment type="function">
    <text evidence="10">Catalyzes the transfer of an acyl group from acyl-phosphate (acyl-PO(4)) to glycerol-3-phosphate (G3P) to form lysophosphatidic acid (LPA). This enzyme utilizes acyl-phosphate as fatty acyl donor, but not acyl-CoA or acyl-ACP.</text>
</comment>
<evidence type="ECO:0000256" key="7">
    <source>
        <dbReference type="ARBA" id="ARBA00023136"/>
    </source>
</evidence>
<dbReference type="GO" id="GO:0005886">
    <property type="term" value="C:plasma membrane"/>
    <property type="evidence" value="ECO:0007669"/>
    <property type="project" value="UniProtKB-SubCell"/>
</dbReference>
<reference evidence="11" key="1">
    <citation type="journal article" date="2004" name="Appl. Environ. Microbiol.">
        <title>Long-chain N-acyltyrosine synthases from environmental DNA.</title>
        <authorList>
            <person name="Brady S.F."/>
            <person name="Chao C.J."/>
            <person name="Clardy J."/>
        </authorList>
    </citation>
    <scope>NUCLEOTIDE SEQUENCE</scope>
</reference>
<keyword evidence="5 10" id="KW-1133">Transmembrane helix</keyword>
<protein>
    <recommendedName>
        <fullName evidence="10">Glycerol-3-phosphate acyltransferase</fullName>
    </recommendedName>
    <alternativeName>
        <fullName evidence="10">Acyl-PO4 G3P acyltransferase</fullName>
    </alternativeName>
    <alternativeName>
        <fullName evidence="10">Acyl-phosphate--glycerol-3-phosphate acyltransferase</fullName>
    </alternativeName>
    <alternativeName>
        <fullName evidence="10">G3P acyltransferase</fullName>
        <shortName evidence="10">GPAT</shortName>
        <ecNumber evidence="10">2.3.1.275</ecNumber>
    </alternativeName>
    <alternativeName>
        <fullName evidence="10">Lysophosphatidic acid synthase</fullName>
        <shortName evidence="10">LPA synthase</shortName>
    </alternativeName>
</protein>
<keyword evidence="1 10" id="KW-1003">Cell membrane</keyword>
<evidence type="ECO:0000256" key="10">
    <source>
        <dbReference type="HAMAP-Rule" id="MF_01043"/>
    </source>
</evidence>
<dbReference type="HAMAP" id="MF_01043">
    <property type="entry name" value="PlsY"/>
    <property type="match status" value="1"/>
</dbReference>
<comment type="catalytic activity">
    <reaction evidence="10">
        <text>an acyl phosphate + sn-glycerol 3-phosphate = a 1-acyl-sn-glycero-3-phosphate + phosphate</text>
        <dbReference type="Rhea" id="RHEA:34075"/>
        <dbReference type="ChEBI" id="CHEBI:43474"/>
        <dbReference type="ChEBI" id="CHEBI:57597"/>
        <dbReference type="ChEBI" id="CHEBI:57970"/>
        <dbReference type="ChEBI" id="CHEBI:59918"/>
        <dbReference type="EC" id="2.3.1.275"/>
    </reaction>
</comment>
<keyword evidence="11" id="KW-0012">Acyltransferase</keyword>
<dbReference type="PANTHER" id="PTHR30309">
    <property type="entry name" value="INNER MEMBRANE PROTEIN YGIH"/>
    <property type="match status" value="1"/>
</dbReference>
<keyword evidence="7 10" id="KW-0472">Membrane</keyword>
<evidence type="ECO:0000256" key="8">
    <source>
        <dbReference type="ARBA" id="ARBA00023209"/>
    </source>
</evidence>
<evidence type="ECO:0000256" key="4">
    <source>
        <dbReference type="ARBA" id="ARBA00022692"/>
    </source>
</evidence>
<dbReference type="EC" id="2.3.1.275" evidence="10"/>
<feature type="transmembrane region" description="Helical" evidence="10">
    <location>
        <begin position="78"/>
        <end position="100"/>
    </location>
</feature>
<keyword evidence="6 10" id="KW-0443">Lipid metabolism</keyword>
<comment type="subcellular location">
    <subcellularLocation>
        <location evidence="10">Cell membrane</location>
        <topology evidence="10">Multi-pass membrane protein</topology>
    </subcellularLocation>
</comment>
<dbReference type="UniPathway" id="UPA00085"/>
<dbReference type="AlphaFoldDB" id="G4WVY4"/>
<sequence length="212" mass="22223">MKWLCVAVAYAAGSIPTGYWLGKAWKGIDVRQHGSGNLGATNVFRVLGAGPGSITLAVDILKGLLPVLWCRNHFPADISLAMAVGVAAITGHTTSLFVHFRGGKGVATSAGVFAALLPGPFLAAISVFIVALIISRIVSISSILAALTLAGVSLVWSPAPLMTGFAAGVALWIIWRHRSNIGRLLQGEEPRILFSSRRTPPEGTPGNSYDIK</sequence>
<comment type="similarity">
    <text evidence="10">Belongs to the PlsY family.</text>
</comment>
<dbReference type="InterPro" id="IPR003811">
    <property type="entry name" value="G3P_acylTferase_PlsY"/>
</dbReference>
<evidence type="ECO:0000256" key="2">
    <source>
        <dbReference type="ARBA" id="ARBA00022516"/>
    </source>
</evidence>
<comment type="pathway">
    <text evidence="10">Lipid metabolism; phospholipid metabolism.</text>
</comment>
<keyword evidence="4 10" id="KW-0812">Transmembrane</keyword>
<accession>G4WVY4</accession>
<keyword evidence="8 10" id="KW-0594">Phospholipid biosynthesis</keyword>
<dbReference type="PANTHER" id="PTHR30309:SF0">
    <property type="entry name" value="GLYCEROL-3-PHOSPHATE ACYLTRANSFERASE-RELATED"/>
    <property type="match status" value="1"/>
</dbReference>
<dbReference type="GO" id="GO:0043772">
    <property type="term" value="F:acyl-phosphate glycerol-3-phosphate acyltransferase activity"/>
    <property type="evidence" value="ECO:0007669"/>
    <property type="project" value="UniProtKB-UniRule"/>
</dbReference>
<feature type="transmembrane region" description="Helical" evidence="10">
    <location>
        <begin position="112"/>
        <end position="134"/>
    </location>
</feature>
<keyword evidence="2 10" id="KW-0444">Lipid biosynthesis</keyword>
<name>G4WVY4_9BACT</name>
<evidence type="ECO:0000256" key="9">
    <source>
        <dbReference type="ARBA" id="ARBA00023264"/>
    </source>
</evidence>
<organism evidence="11">
    <name type="scientific">uncultured bacterium CSLF42</name>
    <dbReference type="NCBI Taxonomy" id="1091574"/>
    <lineage>
        <taxon>Bacteria</taxon>
        <taxon>environmental samples</taxon>
    </lineage>
</organism>
<proteinExistence type="inferred from homology"/>
<comment type="subunit">
    <text evidence="10">Probably interacts with PlsX.</text>
</comment>
<evidence type="ECO:0000256" key="1">
    <source>
        <dbReference type="ARBA" id="ARBA00022475"/>
    </source>
</evidence>
<keyword evidence="9 10" id="KW-1208">Phospholipid metabolism</keyword>
<gene>
    <name evidence="10" type="primary">plsY</name>
</gene>
<evidence type="ECO:0000313" key="11">
    <source>
        <dbReference type="EMBL" id="AEQ20586.1"/>
    </source>
</evidence>
<dbReference type="NCBIfam" id="TIGR00023">
    <property type="entry name" value="glycerol-3-phosphate 1-O-acyltransferase PlsY"/>
    <property type="match status" value="1"/>
</dbReference>
<reference evidence="11" key="2">
    <citation type="journal article" date="2011" name="J. Bacteriol.">
        <title>Long-chain N-acyl amino acid synthases are linked to the putative PEP-CTERM/exosortase protein-sorting system in Gram-negative bacteria.</title>
        <authorList>
            <person name="Craig J.W."/>
            <person name="Cherry M.A."/>
            <person name="Brady S.F."/>
        </authorList>
    </citation>
    <scope>NUCLEOTIDE SEQUENCE</scope>
</reference>
<evidence type="ECO:0000256" key="3">
    <source>
        <dbReference type="ARBA" id="ARBA00022679"/>
    </source>
</evidence>
<evidence type="ECO:0000256" key="5">
    <source>
        <dbReference type="ARBA" id="ARBA00022989"/>
    </source>
</evidence>
<dbReference type="GO" id="GO:0008654">
    <property type="term" value="P:phospholipid biosynthetic process"/>
    <property type="evidence" value="ECO:0007669"/>
    <property type="project" value="UniProtKB-UniRule"/>
</dbReference>
<keyword evidence="3 10" id="KW-0808">Transferase</keyword>
<dbReference type="EMBL" id="JF429416">
    <property type="protein sequence ID" value="AEQ20586.1"/>
    <property type="molecule type" value="Genomic_DNA"/>
</dbReference>
<evidence type="ECO:0000256" key="6">
    <source>
        <dbReference type="ARBA" id="ARBA00023098"/>
    </source>
</evidence>
<feature type="transmembrane region" description="Helical" evidence="10">
    <location>
        <begin position="154"/>
        <end position="175"/>
    </location>
</feature>